<dbReference type="Proteomes" id="UP000751190">
    <property type="component" value="Unassembled WGS sequence"/>
</dbReference>
<keyword evidence="2" id="KW-0472">Membrane</keyword>
<feature type="region of interest" description="Disordered" evidence="1">
    <location>
        <begin position="199"/>
        <end position="225"/>
    </location>
</feature>
<accession>A0A8J5XGG8</accession>
<organism evidence="3 4">
    <name type="scientific">Diacronema lutheri</name>
    <name type="common">Unicellular marine alga</name>
    <name type="synonym">Monochrysis lutheri</name>
    <dbReference type="NCBI Taxonomy" id="2081491"/>
    <lineage>
        <taxon>Eukaryota</taxon>
        <taxon>Haptista</taxon>
        <taxon>Haptophyta</taxon>
        <taxon>Pavlovophyceae</taxon>
        <taxon>Pavlovales</taxon>
        <taxon>Pavlovaceae</taxon>
        <taxon>Diacronema</taxon>
    </lineage>
</organism>
<feature type="transmembrane region" description="Helical" evidence="2">
    <location>
        <begin position="88"/>
        <end position="105"/>
    </location>
</feature>
<keyword evidence="2" id="KW-1133">Transmembrane helix</keyword>
<evidence type="ECO:0000313" key="4">
    <source>
        <dbReference type="Proteomes" id="UP000751190"/>
    </source>
</evidence>
<reference evidence="3" key="1">
    <citation type="submission" date="2021-05" db="EMBL/GenBank/DDBJ databases">
        <title>The genome of the haptophyte Pavlova lutheri (Diacronema luteri, Pavlovales) - a model for lipid biosynthesis in eukaryotic algae.</title>
        <authorList>
            <person name="Hulatt C.J."/>
            <person name="Posewitz M.C."/>
        </authorList>
    </citation>
    <scope>NUCLEOTIDE SEQUENCE</scope>
    <source>
        <strain evidence="3">NIVA-4/92</strain>
    </source>
</reference>
<comment type="caution">
    <text evidence="3">The sequence shown here is derived from an EMBL/GenBank/DDBJ whole genome shotgun (WGS) entry which is preliminary data.</text>
</comment>
<sequence>MRQRGGEYAPLRASPLNLTDDAYWTALPDILQAQVLVQLRSKEREQLLWAGAPIIRTRTILILFAIWSLLLIVPVCVLVELVDETGGWWALTWAVVSVFIFVPRVSQGSRVVFALTTLRAFVSVRTMYCSIETRTINYRHVGSVRVSARSDGTGEVVLRKKDDPYNVEEVRIYNVKGFRDACRVLQKALAPSIVERAGLSEMLSPPDDDGDGDCSGEGREASGDQ</sequence>
<keyword evidence="4" id="KW-1185">Reference proteome</keyword>
<evidence type="ECO:0000256" key="1">
    <source>
        <dbReference type="SAM" id="MobiDB-lite"/>
    </source>
</evidence>
<gene>
    <name evidence="3" type="ORF">KFE25_008062</name>
</gene>
<dbReference type="EMBL" id="JAGTXO010000007">
    <property type="protein sequence ID" value="KAG8466683.1"/>
    <property type="molecule type" value="Genomic_DNA"/>
</dbReference>
<proteinExistence type="predicted"/>
<protein>
    <submittedName>
        <fullName evidence="3">Uncharacterized protein</fullName>
    </submittedName>
</protein>
<name>A0A8J5XGG8_DIALT</name>
<evidence type="ECO:0000313" key="3">
    <source>
        <dbReference type="EMBL" id="KAG8466683.1"/>
    </source>
</evidence>
<dbReference type="AlphaFoldDB" id="A0A8J5XGG8"/>
<keyword evidence="2" id="KW-0812">Transmembrane</keyword>
<feature type="compositionally biased region" description="Basic and acidic residues" evidence="1">
    <location>
        <begin position="216"/>
        <end position="225"/>
    </location>
</feature>
<feature type="transmembrane region" description="Helical" evidence="2">
    <location>
        <begin position="60"/>
        <end position="82"/>
    </location>
</feature>
<evidence type="ECO:0000256" key="2">
    <source>
        <dbReference type="SAM" id="Phobius"/>
    </source>
</evidence>